<evidence type="ECO:0000313" key="5">
    <source>
        <dbReference type="EMBL" id="SDL49267.1"/>
    </source>
</evidence>
<dbReference type="PANTHER" id="PTHR23151">
    <property type="entry name" value="DIHYDROLIPOAMIDE ACETYL/SUCCINYL-TRANSFERASE-RELATED"/>
    <property type="match status" value="1"/>
</dbReference>
<feature type="compositionally biased region" description="Low complexity" evidence="3">
    <location>
        <begin position="81"/>
        <end position="95"/>
    </location>
</feature>
<feature type="domain" description="Lipoyl-binding" evidence="4">
    <location>
        <begin position="1"/>
        <end position="71"/>
    </location>
</feature>
<keyword evidence="6" id="KW-1185">Reference proteome</keyword>
<evidence type="ECO:0000313" key="6">
    <source>
        <dbReference type="Proteomes" id="UP000199382"/>
    </source>
</evidence>
<accession>A0A1G9KIB3</accession>
<dbReference type="PROSITE" id="PS00189">
    <property type="entry name" value="LIPOYL"/>
    <property type="match status" value="1"/>
</dbReference>
<dbReference type="PROSITE" id="PS50968">
    <property type="entry name" value="BIOTINYL_LIPOYL"/>
    <property type="match status" value="2"/>
</dbReference>
<dbReference type="SUPFAM" id="SSF51230">
    <property type="entry name" value="Single hybrid motif"/>
    <property type="match status" value="2"/>
</dbReference>
<organism evidence="5 6">
    <name type="scientific">Aliiruegeria lutimaris</name>
    <dbReference type="NCBI Taxonomy" id="571298"/>
    <lineage>
        <taxon>Bacteria</taxon>
        <taxon>Pseudomonadati</taxon>
        <taxon>Pseudomonadota</taxon>
        <taxon>Alphaproteobacteria</taxon>
        <taxon>Rhodobacterales</taxon>
        <taxon>Roseobacteraceae</taxon>
        <taxon>Aliiruegeria</taxon>
    </lineage>
</organism>
<feature type="region of interest" description="Disordered" evidence="3">
    <location>
        <begin position="207"/>
        <end position="241"/>
    </location>
</feature>
<dbReference type="EMBL" id="FNEK01000089">
    <property type="protein sequence ID" value="SDL49267.1"/>
    <property type="molecule type" value="Genomic_DNA"/>
</dbReference>
<proteinExistence type="predicted"/>
<sequence>MPALGMAQDSGKIISWLKSSGDPVKAGDALFEVETDKAMMEVESPADGYLTDVQAEAGADVPVGNVIALISDTAKDSGSVAPASTTGTAAPADSGDSGDTPLPEGAEVIMPALGMAQDTGLIVAWHKALGDKVAAGDILFEVETDKATMEVEAGADGFVAAFLAEAGEAAPVGERIAIISAEKPANPVQRSQAAAAAPDGEIASAQVAMAEAKPVSTPVEPPKRTPNASAPKRSDGRILASPKARRLALEQGLDLARLVEAGHPQPYHVADLEVLRELPAQTAEGTAAPSRYLSAELPMDGLAEFAVWAAQSAGLKDANALIAGFAAASLGRDASTIAVEHFGQSRAYNVPGGAFSEISEDKRDAVPDLVVRDLRMSRVTTVDLGAENAPVLTLTRAGDGLSITLECAGHHLTATEAVSLLSEFAGRVEQPLRHLL</sequence>
<dbReference type="InterPro" id="IPR003016">
    <property type="entry name" value="2-oxoA_DH_lipoyl-BS"/>
</dbReference>
<dbReference type="PANTHER" id="PTHR23151:SF90">
    <property type="entry name" value="DIHYDROLIPOYLLYSINE-RESIDUE ACETYLTRANSFERASE COMPONENT OF PYRUVATE DEHYDROGENASE COMPLEX, MITOCHONDRIAL-RELATED"/>
    <property type="match status" value="1"/>
</dbReference>
<gene>
    <name evidence="5" type="ORF">SAMN04488026_10894</name>
</gene>
<dbReference type="GO" id="GO:0006086">
    <property type="term" value="P:pyruvate decarboxylation to acetyl-CoA"/>
    <property type="evidence" value="ECO:0007669"/>
    <property type="project" value="InterPro"/>
</dbReference>
<evidence type="ECO:0000256" key="3">
    <source>
        <dbReference type="SAM" id="MobiDB-lite"/>
    </source>
</evidence>
<dbReference type="Pfam" id="PF00364">
    <property type="entry name" value="Biotin_lipoyl"/>
    <property type="match status" value="2"/>
</dbReference>
<dbReference type="Gene3D" id="4.10.320.10">
    <property type="entry name" value="E3-binding domain"/>
    <property type="match status" value="1"/>
</dbReference>
<dbReference type="CDD" id="cd06849">
    <property type="entry name" value="lipoyl_domain"/>
    <property type="match status" value="2"/>
</dbReference>
<dbReference type="STRING" id="571298.SAMN04488026_10894"/>
<dbReference type="InterPro" id="IPR011053">
    <property type="entry name" value="Single_hybrid_motif"/>
</dbReference>
<comment type="cofactor">
    <cofactor evidence="1">
        <name>(R)-lipoate</name>
        <dbReference type="ChEBI" id="CHEBI:83088"/>
    </cofactor>
</comment>
<dbReference type="GO" id="GO:0045254">
    <property type="term" value="C:pyruvate dehydrogenase complex"/>
    <property type="evidence" value="ECO:0007669"/>
    <property type="project" value="InterPro"/>
</dbReference>
<dbReference type="AlphaFoldDB" id="A0A1G9KIB3"/>
<dbReference type="Proteomes" id="UP000199382">
    <property type="component" value="Unassembled WGS sequence"/>
</dbReference>
<evidence type="ECO:0000256" key="1">
    <source>
        <dbReference type="ARBA" id="ARBA00001938"/>
    </source>
</evidence>
<name>A0A1G9KIB3_9RHOB</name>
<evidence type="ECO:0000259" key="4">
    <source>
        <dbReference type="PROSITE" id="PS50968"/>
    </source>
</evidence>
<dbReference type="InterPro" id="IPR045257">
    <property type="entry name" value="E2/Pdx1"/>
</dbReference>
<reference evidence="5 6" key="1">
    <citation type="submission" date="2016-10" db="EMBL/GenBank/DDBJ databases">
        <authorList>
            <person name="de Groot N.N."/>
        </authorList>
    </citation>
    <scope>NUCLEOTIDE SEQUENCE [LARGE SCALE GENOMIC DNA]</scope>
    <source>
        <strain evidence="5 6">DSM 25294</strain>
    </source>
</reference>
<protein>
    <submittedName>
        <fullName evidence="5">Pyruvate dehydrogenase E2 component (Dihydrolipoamide acetyltransferase)</fullName>
    </submittedName>
</protein>
<evidence type="ECO:0000256" key="2">
    <source>
        <dbReference type="ARBA" id="ARBA00022823"/>
    </source>
</evidence>
<dbReference type="GO" id="GO:0016746">
    <property type="term" value="F:acyltransferase activity"/>
    <property type="evidence" value="ECO:0007669"/>
    <property type="project" value="InterPro"/>
</dbReference>
<feature type="region of interest" description="Disordered" evidence="3">
    <location>
        <begin position="76"/>
        <end position="105"/>
    </location>
</feature>
<dbReference type="Gene3D" id="2.40.50.100">
    <property type="match status" value="2"/>
</dbReference>
<keyword evidence="5" id="KW-0808">Transferase</keyword>
<keyword evidence="2" id="KW-0450">Lipoyl</keyword>
<dbReference type="InterPro" id="IPR000089">
    <property type="entry name" value="Biotin_lipoyl"/>
</dbReference>
<keyword evidence="5" id="KW-0670">Pyruvate</keyword>
<feature type="domain" description="Lipoyl-binding" evidence="4">
    <location>
        <begin position="105"/>
        <end position="180"/>
    </location>
</feature>
<dbReference type="InterPro" id="IPR036625">
    <property type="entry name" value="E3-bd_dom_sf"/>
</dbReference>